<keyword evidence="2" id="KW-1185">Reference proteome</keyword>
<feature type="compositionally biased region" description="Low complexity" evidence="1">
    <location>
        <begin position="558"/>
        <end position="573"/>
    </location>
</feature>
<feature type="compositionally biased region" description="Basic and acidic residues" evidence="1">
    <location>
        <begin position="521"/>
        <end position="539"/>
    </location>
</feature>
<name>A0ABM0QV64_GALVR</name>
<gene>
    <name evidence="3" type="primary">CARF</name>
</gene>
<evidence type="ECO:0000313" key="2">
    <source>
        <dbReference type="Proteomes" id="UP000694923"/>
    </source>
</evidence>
<organism evidence="2 3">
    <name type="scientific">Galeopterus variegatus</name>
    <name type="common">Malayan flying lemur</name>
    <name type="synonym">Cynocephalus variegatus</name>
    <dbReference type="NCBI Taxonomy" id="482537"/>
    <lineage>
        <taxon>Eukaryota</taxon>
        <taxon>Metazoa</taxon>
        <taxon>Chordata</taxon>
        <taxon>Craniata</taxon>
        <taxon>Vertebrata</taxon>
        <taxon>Euteleostomi</taxon>
        <taxon>Mammalia</taxon>
        <taxon>Eutheria</taxon>
        <taxon>Euarchontoglires</taxon>
        <taxon>Dermoptera</taxon>
        <taxon>Cynocephalidae</taxon>
        <taxon>Galeopterus</taxon>
    </lineage>
</organism>
<dbReference type="RefSeq" id="XP_008572255.1">
    <property type="nucleotide sequence ID" value="XM_008574033.1"/>
</dbReference>
<dbReference type="InterPro" id="IPR029309">
    <property type="entry name" value="CaRF"/>
</dbReference>
<accession>A0ABM0QV64</accession>
<feature type="region of interest" description="Disordered" evidence="1">
    <location>
        <begin position="552"/>
        <end position="573"/>
    </location>
</feature>
<feature type="region of interest" description="Disordered" evidence="1">
    <location>
        <begin position="1"/>
        <end position="20"/>
    </location>
</feature>
<proteinExistence type="predicted"/>
<dbReference type="PANTHER" id="PTHR14694">
    <property type="entry name" value="CALCIUM-RESPONSIVE TRANSCRIPTION FACTOR"/>
    <property type="match status" value="1"/>
</dbReference>
<reference evidence="3" key="1">
    <citation type="submission" date="2025-08" db="UniProtKB">
        <authorList>
            <consortium name="RefSeq"/>
        </authorList>
    </citation>
    <scope>IDENTIFICATION</scope>
</reference>
<dbReference type="Proteomes" id="UP000694923">
    <property type="component" value="Unplaced"/>
</dbReference>
<dbReference type="GeneID" id="103591550"/>
<sequence length="701" mass="78434">MEQPNDSLRVDHNDGEESKTDAQAFEHLTCVDSRDPSFGQNDSPTVLHVTTPEANNSPTSQKIPEPVTQTPTLSAEQFHLLDQNGQAVQYELQSLGDSNAPMMIVASPSENGQVLRVIPSMQTGMAQVIIPQGHLMDVNSPRDVSEEKPSDRNLPTVRVDALADNTSSYILHPQASLSLPKKSVTRMLEEPFLAPLQPLSSNTPVWACRLRSCEKIGDSYRGYCVSETELESVLTFHKQQTQSVWGTRQSPSPAKPATRLMWKSQYVPYDGIPFVNAGSRAVVMECQYGPRRKGFQLKKISEQESRTCQLYKATCPARIYIKKVQKFPEYRVPTDPKIDKKIIRMEQEKAFNMLKKNLVDAGGVLRWYVQLPTQQAHQYHELETSCLPLSPSAFPMSSLEEEETEVRDENCVLPSRLHPQVAHKIQELVSQGIEQVYAVRKQLRKFVERELFKPDEVPERHNLSFFPTVNDIKNHIHEVQKSLRNGDMVYNSEIIPATLQWTTDSGNILKEAVTVTFTEGKSAKNEERSQERMEEKDELGLQLQPRFTSPDGLPALISVNNHSSSSPSRLLDSVGSAVNNNNSLLLGQSHSLQTDTCLTQNNSTASTMGNLQGPDQNLVAMDQLVEVGDVEDTGNLDRSVHQILLGDVQTIPLRIIDNHPTLIEENPEGTISVSQVKQEPKEPALSMEAKRNLDCTKLFAT</sequence>
<evidence type="ECO:0000313" key="3">
    <source>
        <dbReference type="RefSeq" id="XP_008572255.1"/>
    </source>
</evidence>
<feature type="compositionally biased region" description="Basic and acidic residues" evidence="1">
    <location>
        <begin position="8"/>
        <end position="20"/>
    </location>
</feature>
<dbReference type="PANTHER" id="PTHR14694:SF1">
    <property type="entry name" value="CALCIUM-RESPONSIVE TRANSCRIPTION FACTOR"/>
    <property type="match status" value="1"/>
</dbReference>
<feature type="region of interest" description="Disordered" evidence="1">
    <location>
        <begin position="520"/>
        <end position="539"/>
    </location>
</feature>
<protein>
    <submittedName>
        <fullName evidence="3">Calcium-responsive transcription factor</fullName>
    </submittedName>
</protein>
<evidence type="ECO:0000256" key="1">
    <source>
        <dbReference type="SAM" id="MobiDB-lite"/>
    </source>
</evidence>
<dbReference type="Pfam" id="PF15299">
    <property type="entry name" value="ALS2CR8"/>
    <property type="match status" value="1"/>
</dbReference>